<dbReference type="Proteomes" id="UP000298663">
    <property type="component" value="Unassembled WGS sequence"/>
</dbReference>
<sequence length="76" mass="8818">MSPENLEKLLFLKCNIPLEGFEVFLTVTSCYLNLDDLWCFGSQYRVSHIAEKNIANAQPYFRLKNRCSKEISKIVS</sequence>
<name>A0A4U8UXL9_STECR</name>
<dbReference type="AlphaFoldDB" id="A0A4U8UXL9"/>
<dbReference type="EMBL" id="AZBU02000001">
    <property type="protein sequence ID" value="TMS38260.1"/>
    <property type="molecule type" value="Genomic_DNA"/>
</dbReference>
<proteinExistence type="predicted"/>
<organism evidence="1 2">
    <name type="scientific">Steinernema carpocapsae</name>
    <name type="common">Entomopathogenic nematode</name>
    <dbReference type="NCBI Taxonomy" id="34508"/>
    <lineage>
        <taxon>Eukaryota</taxon>
        <taxon>Metazoa</taxon>
        <taxon>Ecdysozoa</taxon>
        <taxon>Nematoda</taxon>
        <taxon>Chromadorea</taxon>
        <taxon>Rhabditida</taxon>
        <taxon>Tylenchina</taxon>
        <taxon>Panagrolaimomorpha</taxon>
        <taxon>Strongyloidoidea</taxon>
        <taxon>Steinernematidae</taxon>
        <taxon>Steinernema</taxon>
    </lineage>
</organism>
<evidence type="ECO:0000313" key="2">
    <source>
        <dbReference type="Proteomes" id="UP000298663"/>
    </source>
</evidence>
<keyword evidence="2" id="KW-1185">Reference proteome</keyword>
<gene>
    <name evidence="1" type="ORF">L596_005025</name>
</gene>
<reference evidence="1 2" key="1">
    <citation type="journal article" date="2015" name="Genome Biol.">
        <title>Comparative genomics of Steinernema reveals deeply conserved gene regulatory networks.</title>
        <authorList>
            <person name="Dillman A.R."/>
            <person name="Macchietto M."/>
            <person name="Porter C.F."/>
            <person name="Rogers A."/>
            <person name="Williams B."/>
            <person name="Antoshechkin I."/>
            <person name="Lee M.M."/>
            <person name="Goodwin Z."/>
            <person name="Lu X."/>
            <person name="Lewis E.E."/>
            <person name="Goodrich-Blair H."/>
            <person name="Stock S.P."/>
            <person name="Adams B.J."/>
            <person name="Sternberg P.W."/>
            <person name="Mortazavi A."/>
        </authorList>
    </citation>
    <scope>NUCLEOTIDE SEQUENCE [LARGE SCALE GENOMIC DNA]</scope>
    <source>
        <strain evidence="1 2">ALL</strain>
    </source>
</reference>
<protein>
    <submittedName>
        <fullName evidence="1">Uncharacterized protein</fullName>
    </submittedName>
</protein>
<accession>A0A4U8UXL9</accession>
<reference evidence="1 2" key="2">
    <citation type="journal article" date="2019" name="G3 (Bethesda)">
        <title>Hybrid Assembly of the Genome of the Entomopathogenic Nematode Steinernema carpocapsae Identifies the X-Chromosome.</title>
        <authorList>
            <person name="Serra L."/>
            <person name="Macchietto M."/>
            <person name="Macias-Munoz A."/>
            <person name="McGill C.J."/>
            <person name="Rodriguez I.M."/>
            <person name="Rodriguez B."/>
            <person name="Murad R."/>
            <person name="Mortazavi A."/>
        </authorList>
    </citation>
    <scope>NUCLEOTIDE SEQUENCE [LARGE SCALE GENOMIC DNA]</scope>
    <source>
        <strain evidence="1 2">ALL</strain>
    </source>
</reference>
<comment type="caution">
    <text evidence="1">The sequence shown here is derived from an EMBL/GenBank/DDBJ whole genome shotgun (WGS) entry which is preliminary data.</text>
</comment>
<evidence type="ECO:0000313" key="1">
    <source>
        <dbReference type="EMBL" id="TMS38260.1"/>
    </source>
</evidence>